<proteinExistence type="inferred from homology"/>
<comment type="function">
    <text evidence="5">Nuclease required for the repair of DNA interstrand cross-links (ICL). Acts as a 5'-3' exonuclease that anchors at a cut end of DNA and cleaves DNA successively at every third nucleotide, allowing to excise an ICL from one strand through flanking incisions.</text>
</comment>
<name>A0AAF0EQR8_9BASI</name>
<dbReference type="EC" id="3.1.4.1" evidence="5"/>
<feature type="domain" description="Fanconi-associated nuclease 1-like TPR" evidence="8">
    <location>
        <begin position="480"/>
        <end position="573"/>
    </location>
</feature>
<keyword evidence="1 5" id="KW-0540">Nuclease</keyword>
<evidence type="ECO:0000256" key="6">
    <source>
        <dbReference type="SAM" id="MobiDB-lite"/>
    </source>
</evidence>
<gene>
    <name evidence="9" type="ORF">MCUN1_001486</name>
</gene>
<evidence type="ECO:0000259" key="8">
    <source>
        <dbReference type="Pfam" id="PF21170"/>
    </source>
</evidence>
<dbReference type="Proteomes" id="UP001219933">
    <property type="component" value="Chromosome 2"/>
</dbReference>
<feature type="compositionally biased region" description="Basic and acidic residues" evidence="6">
    <location>
        <begin position="14"/>
        <end position="27"/>
    </location>
</feature>
<dbReference type="CDD" id="cd22326">
    <property type="entry name" value="FAN1-like"/>
    <property type="match status" value="1"/>
</dbReference>
<dbReference type="InterPro" id="IPR014883">
    <property type="entry name" value="VRR_NUC"/>
</dbReference>
<keyword evidence="5" id="KW-0234">DNA repair</keyword>
<dbReference type="GO" id="GO:0046872">
    <property type="term" value="F:metal ion binding"/>
    <property type="evidence" value="ECO:0007669"/>
    <property type="project" value="UniProtKB-KW"/>
</dbReference>
<accession>A0AAF0EQR8</accession>
<dbReference type="InterPro" id="IPR049126">
    <property type="entry name" value="FAN1-like_TPR"/>
</dbReference>
<comment type="subcellular location">
    <subcellularLocation>
        <location evidence="5">Nucleus</location>
    </subcellularLocation>
</comment>
<comment type="cofactor">
    <cofactor evidence="5">
        <name>Mg(2+)</name>
        <dbReference type="ChEBI" id="CHEBI:18420"/>
    </cofactor>
    <cofactor evidence="5">
        <name>Mn(2+)</name>
        <dbReference type="ChEBI" id="CHEBI:29035"/>
    </cofactor>
</comment>
<reference evidence="9" key="1">
    <citation type="submission" date="2023-03" db="EMBL/GenBank/DDBJ databases">
        <title>Mating type loci evolution in Malassezia.</title>
        <authorList>
            <person name="Coelho M.A."/>
        </authorList>
    </citation>
    <scope>NUCLEOTIDE SEQUENCE</scope>
    <source>
        <strain evidence="9">CBS 11721</strain>
    </source>
</reference>
<dbReference type="GO" id="GO:0004528">
    <property type="term" value="F:phosphodiesterase I activity"/>
    <property type="evidence" value="ECO:0007669"/>
    <property type="project" value="UniProtKB-EC"/>
</dbReference>
<comment type="catalytic activity">
    <reaction evidence="5">
        <text>Hydrolytically removes 5'-nucleotides successively from the 3'-hydroxy termini of 3'-hydroxy-terminated oligonucleotides.</text>
        <dbReference type="EC" id="3.1.4.1"/>
    </reaction>
</comment>
<protein>
    <recommendedName>
        <fullName evidence="5">Fanconi-associated nuclease</fullName>
        <ecNumber evidence="5">3.1.4.1</ecNumber>
    </recommendedName>
</protein>
<keyword evidence="10" id="KW-1185">Reference proteome</keyword>
<dbReference type="EMBL" id="CP119878">
    <property type="protein sequence ID" value="WFD34645.1"/>
    <property type="molecule type" value="Genomic_DNA"/>
</dbReference>
<feature type="region of interest" description="Disordered" evidence="6">
    <location>
        <begin position="1"/>
        <end position="64"/>
    </location>
</feature>
<dbReference type="AlphaFoldDB" id="A0AAF0EQR8"/>
<keyword evidence="5" id="KW-0539">Nucleus</keyword>
<dbReference type="GO" id="GO:0036297">
    <property type="term" value="P:interstrand cross-link repair"/>
    <property type="evidence" value="ECO:0007669"/>
    <property type="project" value="InterPro"/>
</dbReference>
<feature type="domain" description="VRR-NUC" evidence="7">
    <location>
        <begin position="704"/>
        <end position="770"/>
    </location>
</feature>
<evidence type="ECO:0000313" key="9">
    <source>
        <dbReference type="EMBL" id="WFD34645.1"/>
    </source>
</evidence>
<evidence type="ECO:0000256" key="3">
    <source>
        <dbReference type="ARBA" id="ARBA00022801"/>
    </source>
</evidence>
<dbReference type="GO" id="GO:0005634">
    <property type="term" value="C:nucleus"/>
    <property type="evidence" value="ECO:0007669"/>
    <property type="project" value="UniProtKB-SubCell"/>
</dbReference>
<feature type="compositionally biased region" description="Basic and acidic residues" evidence="6">
    <location>
        <begin position="34"/>
        <end position="62"/>
    </location>
</feature>
<feature type="compositionally biased region" description="Basic residues" evidence="6">
    <location>
        <begin position="1"/>
        <end position="13"/>
    </location>
</feature>
<feature type="region of interest" description="Disordered" evidence="6">
    <location>
        <begin position="159"/>
        <end position="188"/>
    </location>
</feature>
<keyword evidence="5" id="KW-0227">DNA damage</keyword>
<evidence type="ECO:0000256" key="4">
    <source>
        <dbReference type="ARBA" id="ARBA00022842"/>
    </source>
</evidence>
<dbReference type="GO" id="GO:0017108">
    <property type="term" value="F:5'-flap endonuclease activity"/>
    <property type="evidence" value="ECO:0007669"/>
    <property type="project" value="TreeGrafter"/>
</dbReference>
<keyword evidence="3 5" id="KW-0378">Hydrolase</keyword>
<evidence type="ECO:0000259" key="7">
    <source>
        <dbReference type="Pfam" id="PF08774"/>
    </source>
</evidence>
<dbReference type="GO" id="GO:0070336">
    <property type="term" value="F:flap-structured DNA binding"/>
    <property type="evidence" value="ECO:0007669"/>
    <property type="project" value="TreeGrafter"/>
</dbReference>
<evidence type="ECO:0000256" key="2">
    <source>
        <dbReference type="ARBA" id="ARBA00022723"/>
    </source>
</evidence>
<dbReference type="PANTHER" id="PTHR15749:SF4">
    <property type="entry name" value="FANCONI-ASSOCIATED NUCLEASE 1"/>
    <property type="match status" value="1"/>
</dbReference>
<evidence type="ECO:0000313" key="10">
    <source>
        <dbReference type="Proteomes" id="UP001219933"/>
    </source>
</evidence>
<dbReference type="PANTHER" id="PTHR15749">
    <property type="entry name" value="FANCONI-ASSOCIATED NUCLEASE 1"/>
    <property type="match status" value="1"/>
</dbReference>
<keyword evidence="5" id="KW-0464">Manganese</keyword>
<dbReference type="GO" id="GO:0008409">
    <property type="term" value="F:5'-3' exonuclease activity"/>
    <property type="evidence" value="ECO:0007669"/>
    <property type="project" value="TreeGrafter"/>
</dbReference>
<keyword evidence="2 5" id="KW-0479">Metal-binding</keyword>
<dbReference type="Pfam" id="PF21170">
    <property type="entry name" value="FAN1_TPR"/>
    <property type="match status" value="1"/>
</dbReference>
<keyword evidence="4 5" id="KW-0460">Magnesium</keyword>
<dbReference type="Pfam" id="PF08774">
    <property type="entry name" value="VRR_NUC"/>
    <property type="match status" value="1"/>
</dbReference>
<evidence type="ECO:0000256" key="1">
    <source>
        <dbReference type="ARBA" id="ARBA00022722"/>
    </source>
</evidence>
<organism evidence="9 10">
    <name type="scientific">Malassezia cuniculi</name>
    <dbReference type="NCBI Taxonomy" id="948313"/>
    <lineage>
        <taxon>Eukaryota</taxon>
        <taxon>Fungi</taxon>
        <taxon>Dikarya</taxon>
        <taxon>Basidiomycota</taxon>
        <taxon>Ustilaginomycotina</taxon>
        <taxon>Malasseziomycetes</taxon>
        <taxon>Malasseziales</taxon>
        <taxon>Malasseziaceae</taxon>
        <taxon>Malassezia</taxon>
    </lineage>
</organism>
<feature type="compositionally biased region" description="Polar residues" evidence="6">
    <location>
        <begin position="167"/>
        <end position="188"/>
    </location>
</feature>
<evidence type="ECO:0000256" key="5">
    <source>
        <dbReference type="RuleBase" id="RU365033"/>
    </source>
</evidence>
<sequence>MPLHLAHHKSYPRVRRDEERQKKHEDATEGALRAMDRSARLEELRRRKREAEHGPDAEKAMPPEHINFWAEYEARHAPERAPEGAPFGARTKEWYAGPPAEPSAKDADIKTSSDPLNMMNAYLFEKQRASKEHHAITDATCESTRATDESTRTAHDLLESKAERSESGATSGTESAANVQTNVPSSATSSREFHESIYVELLQEMICTVLGGESHLFTPEEIECFSAFMLLDHSARNLFARLLQRKREWHRVDKLALGADAAASDACTALCRPFAQPGQVYRFAAGDAELCGEPRLAMLTLDELRTIAKQLGIQRRKTRDETVAALLAPAMHAPLFGAQSRGERLERLVDAQLPLGCIRLEESVFVLFDRLALVYYRGRPAVGALLTAAVLARTHKCHFPEYTLDRSTDIFPSRQHVLRFQSALEHELAIDALIEERTLDAARRGIELLDQVFPVWEHAVRELWITYPDGIAADEYAKMRYHYGWVYTRVVHKACECLARLKHAPREEGVLRALLSQRFFRRGRRGSWFERLAIISAREKGKQAALDVCLEALSDQDMHVSHIYALQRRVERLETQLRIAIAKRHHFRIALREAPHIEFSGVRGAQRGSWVGRDGACSVEHFCLEKFEEQGYKGAHDEGAGLLFVFVLLMWDVLFQPAKGAFETAYQREPLDLASDVFFVARQHAIDKRLHEIQSGGAREILRVVDKRERRKRTWAVACRWDDYSTDDLDTIVDALGGHALAHICRILAQDWSSRTSGLPDLMLWQPGQGTD</sequence>
<comment type="similarity">
    <text evidence="5">Belongs to the FAN1 family.</text>
</comment>
<dbReference type="InterPro" id="IPR033315">
    <property type="entry name" value="Fan1-like"/>
</dbReference>
<dbReference type="InterPro" id="IPR049132">
    <property type="entry name" value="FAN1-like_euk"/>
</dbReference>